<comment type="caution">
    <text evidence="2">The sequence shown here is derived from an EMBL/GenBank/DDBJ whole genome shotgun (WGS) entry which is preliminary data.</text>
</comment>
<dbReference type="OrthoDB" id="3046318at2759"/>
<dbReference type="EMBL" id="NBII01000004">
    <property type="protein sequence ID" value="PAV19454.1"/>
    <property type="molecule type" value="Genomic_DNA"/>
</dbReference>
<keyword evidence="1" id="KW-0812">Transmembrane</keyword>
<keyword evidence="1" id="KW-0472">Membrane</keyword>
<feature type="transmembrane region" description="Helical" evidence="1">
    <location>
        <begin position="240"/>
        <end position="262"/>
    </location>
</feature>
<keyword evidence="1" id="KW-1133">Transmembrane helix</keyword>
<gene>
    <name evidence="2" type="ORF">PNOK_0438800</name>
</gene>
<feature type="transmembrane region" description="Helical" evidence="1">
    <location>
        <begin position="72"/>
        <end position="92"/>
    </location>
</feature>
<evidence type="ECO:0000256" key="1">
    <source>
        <dbReference type="SAM" id="Phobius"/>
    </source>
</evidence>
<dbReference type="Proteomes" id="UP000217199">
    <property type="component" value="Unassembled WGS sequence"/>
</dbReference>
<organism evidence="2 3">
    <name type="scientific">Pyrrhoderma noxium</name>
    <dbReference type="NCBI Taxonomy" id="2282107"/>
    <lineage>
        <taxon>Eukaryota</taxon>
        <taxon>Fungi</taxon>
        <taxon>Dikarya</taxon>
        <taxon>Basidiomycota</taxon>
        <taxon>Agaricomycotina</taxon>
        <taxon>Agaricomycetes</taxon>
        <taxon>Hymenochaetales</taxon>
        <taxon>Hymenochaetaceae</taxon>
        <taxon>Pyrrhoderma</taxon>
    </lineage>
</organism>
<reference evidence="2 3" key="1">
    <citation type="journal article" date="2017" name="Mol. Ecol.">
        <title>Comparative and population genomic landscape of Phellinus noxius: A hypervariable fungus causing root rot in trees.</title>
        <authorList>
            <person name="Chung C.L."/>
            <person name="Lee T.J."/>
            <person name="Akiba M."/>
            <person name="Lee H.H."/>
            <person name="Kuo T.H."/>
            <person name="Liu D."/>
            <person name="Ke H.M."/>
            <person name="Yokoi T."/>
            <person name="Roa M.B."/>
            <person name="Lu M.J."/>
            <person name="Chang Y.Y."/>
            <person name="Ann P.J."/>
            <person name="Tsai J.N."/>
            <person name="Chen C.Y."/>
            <person name="Tzean S.S."/>
            <person name="Ota Y."/>
            <person name="Hattori T."/>
            <person name="Sahashi N."/>
            <person name="Liou R.F."/>
            <person name="Kikuchi T."/>
            <person name="Tsai I.J."/>
        </authorList>
    </citation>
    <scope>NUCLEOTIDE SEQUENCE [LARGE SCALE GENOMIC DNA]</scope>
    <source>
        <strain evidence="2 3">FFPRI411160</strain>
    </source>
</reference>
<dbReference type="STRING" id="2282107.A0A286UJ05"/>
<protein>
    <submittedName>
        <fullName evidence="2">Uncharacterized protein</fullName>
    </submittedName>
</protein>
<keyword evidence="3" id="KW-1185">Reference proteome</keyword>
<dbReference type="InParanoid" id="A0A286UJ05"/>
<feature type="transmembrane region" description="Helical" evidence="1">
    <location>
        <begin position="35"/>
        <end position="60"/>
    </location>
</feature>
<feature type="transmembrane region" description="Helical" evidence="1">
    <location>
        <begin position="195"/>
        <end position="219"/>
    </location>
</feature>
<dbReference type="AlphaFoldDB" id="A0A286UJ05"/>
<proteinExistence type="predicted"/>
<sequence>MFDSIPPSFYFPIRHGGTHQAQELLVTSGGKHFDLSAVIGFFLLQILGGHVGIPFVLLTLYFAGGIRRHPMLVNFMFTWVIYTTSFCILLYLGKQFGPEPPHIFCAIQSSLIYGTAILTPAAGLAFVLNLWFSLRAVADNHSSVDDNIFRKYTLIAGPYIISIFFVIFTAAYGASNPDLLTRNRYIFYCTINSNFVNIVPAIAAIIMFTIIIFEVLVAVKLYRMHKAFKHMRSGGPPLHLVVRAGVFSFYSFLSIVACVTFWTSPGEKLPYIIQASLPTAAFVIFGSQNDLLEVWGIMLIWKLLKNRLKPFITQSLKDETIH</sequence>
<name>A0A286UJ05_9AGAM</name>
<evidence type="ECO:0000313" key="3">
    <source>
        <dbReference type="Proteomes" id="UP000217199"/>
    </source>
</evidence>
<feature type="transmembrane region" description="Helical" evidence="1">
    <location>
        <begin position="282"/>
        <end position="304"/>
    </location>
</feature>
<feature type="transmembrane region" description="Helical" evidence="1">
    <location>
        <begin position="112"/>
        <end position="132"/>
    </location>
</feature>
<evidence type="ECO:0000313" key="2">
    <source>
        <dbReference type="EMBL" id="PAV19454.1"/>
    </source>
</evidence>
<feature type="transmembrane region" description="Helical" evidence="1">
    <location>
        <begin position="152"/>
        <end position="175"/>
    </location>
</feature>
<accession>A0A286UJ05</accession>